<evidence type="ECO:0000313" key="4">
    <source>
        <dbReference type="Proteomes" id="UP000515123"/>
    </source>
</evidence>
<dbReference type="OrthoDB" id="1414216at2759"/>
<organism evidence="4 5">
    <name type="scientific">Ananas comosus</name>
    <name type="common">Pineapple</name>
    <name type="synonym">Ananas ananas</name>
    <dbReference type="NCBI Taxonomy" id="4615"/>
    <lineage>
        <taxon>Eukaryota</taxon>
        <taxon>Viridiplantae</taxon>
        <taxon>Streptophyta</taxon>
        <taxon>Embryophyta</taxon>
        <taxon>Tracheophyta</taxon>
        <taxon>Spermatophyta</taxon>
        <taxon>Magnoliopsida</taxon>
        <taxon>Liliopsida</taxon>
        <taxon>Poales</taxon>
        <taxon>Bromeliaceae</taxon>
        <taxon>Bromelioideae</taxon>
        <taxon>Ananas</taxon>
    </lineage>
</organism>
<keyword evidence="4" id="KW-1185">Reference proteome</keyword>
<evidence type="ECO:0000256" key="1">
    <source>
        <dbReference type="SAM" id="MobiDB-lite"/>
    </source>
</evidence>
<reference evidence="5" key="2">
    <citation type="submission" date="2025-08" db="UniProtKB">
        <authorList>
            <consortium name="RefSeq"/>
        </authorList>
    </citation>
    <scope>IDENTIFICATION</scope>
    <source>
        <tissue evidence="5">Leaf</tissue>
    </source>
</reference>
<feature type="region of interest" description="Disordered" evidence="1">
    <location>
        <begin position="1"/>
        <end position="23"/>
    </location>
</feature>
<reference evidence="4" key="1">
    <citation type="journal article" date="2015" name="Nat. Genet.">
        <title>The pineapple genome and the evolution of CAM photosynthesis.</title>
        <authorList>
            <person name="Ming R."/>
            <person name="VanBuren R."/>
            <person name="Wai C.M."/>
            <person name="Tang H."/>
            <person name="Schatz M.C."/>
            <person name="Bowers J.E."/>
            <person name="Lyons E."/>
            <person name="Wang M.L."/>
            <person name="Chen J."/>
            <person name="Biggers E."/>
            <person name="Zhang J."/>
            <person name="Huang L."/>
            <person name="Zhang L."/>
            <person name="Miao W."/>
            <person name="Zhang J."/>
            <person name="Ye Z."/>
            <person name="Miao C."/>
            <person name="Lin Z."/>
            <person name="Wang H."/>
            <person name="Zhou H."/>
            <person name="Yim W.C."/>
            <person name="Priest H.D."/>
            <person name="Zheng C."/>
            <person name="Woodhouse M."/>
            <person name="Edger P.P."/>
            <person name="Guyot R."/>
            <person name="Guo H.B."/>
            <person name="Guo H."/>
            <person name="Zheng G."/>
            <person name="Singh R."/>
            <person name="Sharma A."/>
            <person name="Min X."/>
            <person name="Zheng Y."/>
            <person name="Lee H."/>
            <person name="Gurtowski J."/>
            <person name="Sedlazeck F.J."/>
            <person name="Harkess A."/>
            <person name="McKain M.R."/>
            <person name="Liao Z."/>
            <person name="Fang J."/>
            <person name="Liu J."/>
            <person name="Zhang X."/>
            <person name="Zhang Q."/>
            <person name="Hu W."/>
            <person name="Qin Y."/>
            <person name="Wang K."/>
            <person name="Chen L.Y."/>
            <person name="Shirley N."/>
            <person name="Lin Y.R."/>
            <person name="Liu L.Y."/>
            <person name="Hernandez A.G."/>
            <person name="Wright C.L."/>
            <person name="Bulone V."/>
            <person name="Tuskan G.A."/>
            <person name="Heath K."/>
            <person name="Zee F."/>
            <person name="Moore P.H."/>
            <person name="Sunkar R."/>
            <person name="Leebens-Mack J.H."/>
            <person name="Mockler T."/>
            <person name="Bennetzen J.L."/>
            <person name="Freeling M."/>
            <person name="Sankoff D."/>
            <person name="Paterson A.H."/>
            <person name="Zhu X."/>
            <person name="Yang X."/>
            <person name="Smith J.A."/>
            <person name="Cushman J.C."/>
            <person name="Paull R.E."/>
            <person name="Yu Q."/>
        </authorList>
    </citation>
    <scope>NUCLEOTIDE SEQUENCE [LARGE SCALE GENOMIC DNA]</scope>
    <source>
        <strain evidence="4">cv. F153</strain>
    </source>
</reference>
<evidence type="ECO:0000256" key="2">
    <source>
        <dbReference type="SAM" id="Phobius"/>
    </source>
</evidence>
<feature type="domain" description="Clustered mitochondria protein N-terminal" evidence="3">
    <location>
        <begin position="48"/>
        <end position="89"/>
    </location>
</feature>
<dbReference type="Pfam" id="PF15044">
    <property type="entry name" value="CLU_N"/>
    <property type="match status" value="1"/>
</dbReference>
<evidence type="ECO:0000313" key="5">
    <source>
        <dbReference type="RefSeq" id="XP_020101929.1"/>
    </source>
</evidence>
<proteinExistence type="predicted"/>
<keyword evidence="2" id="KW-0812">Transmembrane</keyword>
<dbReference type="RefSeq" id="XP_020101929.1">
    <property type="nucleotide sequence ID" value="XM_020246340.1"/>
</dbReference>
<evidence type="ECO:0000259" key="3">
    <source>
        <dbReference type="Pfam" id="PF15044"/>
    </source>
</evidence>
<dbReference type="PANTHER" id="PTHR12601:SF45">
    <property type="entry name" value="PROTEIN REDUCED CHLOROPLAST COVERAGE 3"/>
    <property type="match status" value="1"/>
</dbReference>
<dbReference type="GO" id="GO:0005737">
    <property type="term" value="C:cytoplasm"/>
    <property type="evidence" value="ECO:0007669"/>
    <property type="project" value="TreeGrafter"/>
</dbReference>
<accession>A0A6P5G0N9</accession>
<sequence length="119" mass="13340">MAPKTSRGKGNKGKGDKKRKEEKVVPSVIDITVVTPYESQVTLKGISTDKILDVKKLLGSHVETCHLTNYSLSHVARGHRLNDGVEIVSLKPCVLKIEEGMFFFYAALFVFYFHIPFSK</sequence>
<dbReference type="InterPro" id="IPR027523">
    <property type="entry name" value="CLU_prot"/>
</dbReference>
<dbReference type="PANTHER" id="PTHR12601">
    <property type="entry name" value="EUKARYOTIC TRANSLATION INITIATION FACTOR 3 SUBUNIT EIF-3"/>
    <property type="match status" value="1"/>
</dbReference>
<dbReference type="InterPro" id="IPR028275">
    <property type="entry name" value="CLU_N"/>
</dbReference>
<dbReference type="AlphaFoldDB" id="A0A6P5G0N9"/>
<feature type="transmembrane region" description="Helical" evidence="2">
    <location>
        <begin position="100"/>
        <end position="117"/>
    </location>
</feature>
<keyword evidence="2" id="KW-0472">Membrane</keyword>
<protein>
    <submittedName>
        <fullName evidence="5">Protein TSS-like isoform X1</fullName>
    </submittedName>
</protein>
<dbReference type="GeneID" id="109719576"/>
<gene>
    <name evidence="5" type="primary">LOC109719576</name>
</gene>
<keyword evidence="2" id="KW-1133">Transmembrane helix</keyword>
<feature type="compositionally biased region" description="Basic residues" evidence="1">
    <location>
        <begin position="1"/>
        <end position="17"/>
    </location>
</feature>
<name>A0A6P5G0N9_ANACO</name>
<dbReference type="Proteomes" id="UP000515123">
    <property type="component" value="Linkage group 13"/>
</dbReference>